<reference evidence="2 3" key="1">
    <citation type="submission" date="2024-10" db="EMBL/GenBank/DDBJ databases">
        <authorList>
            <person name="Kim D."/>
        </authorList>
    </citation>
    <scope>NUCLEOTIDE SEQUENCE [LARGE SCALE GENOMIC DNA]</scope>
    <source>
        <strain evidence="2">BH-2024</strain>
    </source>
</reference>
<evidence type="ECO:0000313" key="3">
    <source>
        <dbReference type="Proteomes" id="UP001620626"/>
    </source>
</evidence>
<keyword evidence="3" id="KW-1185">Reference proteome</keyword>
<sequence length="195" mass="20631">MEEAAAAAAKRSQRKGKRSGLAAAKEEETAIHSFTTEGDEEAIGLEGAKGGGEKKQCHRDGGGKSMEKSQIPKEEANAKGVPHINAIHSYVDTSMPKVGGRGKCWQWVVDPRPPLPAPTHITPLPSLSLLPKLSCGAWGKIFAGNGSQLDPSGGAAQLLTKPTQQWGEDISRHKCRNGWALFRHPPIATSVGGEA</sequence>
<organism evidence="2 3">
    <name type="scientific">Heterodera trifolii</name>
    <dbReference type="NCBI Taxonomy" id="157864"/>
    <lineage>
        <taxon>Eukaryota</taxon>
        <taxon>Metazoa</taxon>
        <taxon>Ecdysozoa</taxon>
        <taxon>Nematoda</taxon>
        <taxon>Chromadorea</taxon>
        <taxon>Rhabditida</taxon>
        <taxon>Tylenchina</taxon>
        <taxon>Tylenchomorpha</taxon>
        <taxon>Tylenchoidea</taxon>
        <taxon>Heteroderidae</taxon>
        <taxon>Heteroderinae</taxon>
        <taxon>Heterodera</taxon>
    </lineage>
</organism>
<proteinExistence type="predicted"/>
<dbReference type="EMBL" id="JBICBT010000412">
    <property type="protein sequence ID" value="KAL3114631.1"/>
    <property type="molecule type" value="Genomic_DNA"/>
</dbReference>
<comment type="caution">
    <text evidence="2">The sequence shown here is derived from an EMBL/GenBank/DDBJ whole genome shotgun (WGS) entry which is preliminary data.</text>
</comment>
<feature type="region of interest" description="Disordered" evidence="1">
    <location>
        <begin position="1"/>
        <end position="77"/>
    </location>
</feature>
<dbReference type="AlphaFoldDB" id="A0ABD2LHF7"/>
<evidence type="ECO:0000313" key="2">
    <source>
        <dbReference type="EMBL" id="KAL3114631.1"/>
    </source>
</evidence>
<name>A0ABD2LHF7_9BILA</name>
<protein>
    <submittedName>
        <fullName evidence="2">Uncharacterized protein</fullName>
    </submittedName>
</protein>
<accession>A0ABD2LHF7</accession>
<dbReference type="Proteomes" id="UP001620626">
    <property type="component" value="Unassembled WGS sequence"/>
</dbReference>
<evidence type="ECO:0000256" key="1">
    <source>
        <dbReference type="SAM" id="MobiDB-lite"/>
    </source>
</evidence>
<feature type="compositionally biased region" description="Basic and acidic residues" evidence="1">
    <location>
        <begin position="51"/>
        <end position="77"/>
    </location>
</feature>
<gene>
    <name evidence="2" type="ORF">niasHT_013628</name>
</gene>